<dbReference type="PANTHER" id="PTHR30008:SF0">
    <property type="entry name" value="EXODEOXYRIBONUCLEASE 7 LARGE SUBUNIT"/>
    <property type="match status" value="1"/>
</dbReference>
<dbReference type="RefSeq" id="WP_130342081.1">
    <property type="nucleotide sequence ID" value="NZ_SGWQ01000001.1"/>
</dbReference>
<evidence type="ECO:0000259" key="7">
    <source>
        <dbReference type="Pfam" id="PF02601"/>
    </source>
</evidence>
<keyword evidence="1 5" id="KW-0963">Cytoplasm</keyword>
<dbReference type="InterPro" id="IPR025824">
    <property type="entry name" value="OB-fold_nuc-bd_dom"/>
</dbReference>
<dbReference type="InterPro" id="IPR020579">
    <property type="entry name" value="Exonuc_VII_lsu_C"/>
</dbReference>
<evidence type="ECO:0000256" key="1">
    <source>
        <dbReference type="ARBA" id="ARBA00022490"/>
    </source>
</evidence>
<comment type="catalytic activity">
    <reaction evidence="5 6">
        <text>Exonucleolytic cleavage in either 5'- to 3'- or 3'- to 5'-direction to yield nucleoside 5'-phosphates.</text>
        <dbReference type="EC" id="3.1.11.6"/>
    </reaction>
</comment>
<comment type="subunit">
    <text evidence="5">Heterooligomer composed of large and small subunits.</text>
</comment>
<reference evidence="9 10" key="1">
    <citation type="submission" date="2019-02" db="EMBL/GenBank/DDBJ databases">
        <title>Genomic Encyclopedia of Type Strains, Phase IV (KMG-IV): sequencing the most valuable type-strain genomes for metagenomic binning, comparative biology and taxonomic classification.</title>
        <authorList>
            <person name="Goeker M."/>
        </authorList>
    </citation>
    <scope>NUCLEOTIDE SEQUENCE [LARGE SCALE GENOMIC DNA]</scope>
    <source>
        <strain evidence="9 10">DSM 101727</strain>
    </source>
</reference>
<dbReference type="InterPro" id="IPR003753">
    <property type="entry name" value="Exonuc_VII_L"/>
</dbReference>
<comment type="caution">
    <text evidence="9">The sequence shown here is derived from an EMBL/GenBank/DDBJ whole genome shotgun (WGS) entry which is preliminary data.</text>
</comment>
<dbReference type="HAMAP" id="MF_00378">
    <property type="entry name" value="Exonuc_7_L"/>
    <property type="match status" value="1"/>
</dbReference>
<evidence type="ECO:0000256" key="2">
    <source>
        <dbReference type="ARBA" id="ARBA00022722"/>
    </source>
</evidence>
<dbReference type="GO" id="GO:0008855">
    <property type="term" value="F:exodeoxyribonuclease VII activity"/>
    <property type="evidence" value="ECO:0007669"/>
    <property type="project" value="UniProtKB-UniRule"/>
</dbReference>
<dbReference type="CDD" id="cd04489">
    <property type="entry name" value="ExoVII_LU_OBF"/>
    <property type="match status" value="1"/>
</dbReference>
<proteinExistence type="inferred from homology"/>
<keyword evidence="10" id="KW-1185">Reference proteome</keyword>
<evidence type="ECO:0000256" key="3">
    <source>
        <dbReference type="ARBA" id="ARBA00022801"/>
    </source>
</evidence>
<sequence length="439" mass="47344">MTGGTTGPPPTSEEEPWPVRTVARKIADWISRLGTVWVEGQVTQLSVRPGTQTAFITLRDPAADVSVTVTCPSTLIRNQPTPLTDGMRIVVHARPTFFLNRGTLSLRADEIRAVGIGELLARIERLRRLLAAEGMFDPARKRRPPFLPRTVGLITGRASAAERDVLANARARWPAVRFRVENVATQGGLAVQQMIEALSALDRDAEVDVIVIARGGGSVEDLLPFSDEALCRAVSSCRTPVVSAIGHEPDSPLLDHVADVRCSTPTDAGKRVVPDVGEEARRVTQLRDRARRALHGWVDRERRLLDSLRSRPVLADPLRPLDRHAEAVRLLVERARRAVLTDLSGRHTALHSTKARLTTLGPAATLTRGYAVVQLLDLGDHDGDGSHGDAPSVLRSVDQVTDGTRLRVRLVDGALHAVVSGDPERAAPVSGGSGGEAGV</sequence>
<dbReference type="GO" id="GO:0005737">
    <property type="term" value="C:cytoplasm"/>
    <property type="evidence" value="ECO:0007669"/>
    <property type="project" value="UniProtKB-SubCell"/>
</dbReference>
<dbReference type="Proteomes" id="UP000294257">
    <property type="component" value="Unassembled WGS sequence"/>
</dbReference>
<name>A0A4Q7L6A9_9PSEU</name>
<protein>
    <recommendedName>
        <fullName evidence="5">Exodeoxyribonuclease 7 large subunit</fullName>
        <ecNumber evidence="5">3.1.11.6</ecNumber>
    </recommendedName>
    <alternativeName>
        <fullName evidence="5">Exodeoxyribonuclease VII large subunit</fullName>
        <shortName evidence="5">Exonuclease VII large subunit</shortName>
    </alternativeName>
</protein>
<keyword evidence="4 5" id="KW-0269">Exonuclease</keyword>
<dbReference type="GO" id="GO:0006308">
    <property type="term" value="P:DNA catabolic process"/>
    <property type="evidence" value="ECO:0007669"/>
    <property type="project" value="UniProtKB-UniRule"/>
</dbReference>
<evidence type="ECO:0000259" key="8">
    <source>
        <dbReference type="Pfam" id="PF13742"/>
    </source>
</evidence>
<keyword evidence="3 5" id="KW-0378">Hydrolase</keyword>
<dbReference type="GO" id="GO:0009318">
    <property type="term" value="C:exodeoxyribonuclease VII complex"/>
    <property type="evidence" value="ECO:0007669"/>
    <property type="project" value="UniProtKB-UniRule"/>
</dbReference>
<dbReference type="AlphaFoldDB" id="A0A4Q7L6A9"/>
<evidence type="ECO:0000256" key="5">
    <source>
        <dbReference type="HAMAP-Rule" id="MF_00378"/>
    </source>
</evidence>
<dbReference type="Pfam" id="PF02601">
    <property type="entry name" value="Exonuc_VII_L"/>
    <property type="match status" value="1"/>
</dbReference>
<feature type="domain" description="Exonuclease VII large subunit C-terminal" evidence="7">
    <location>
        <begin position="135"/>
        <end position="342"/>
    </location>
</feature>
<keyword evidence="2 5" id="KW-0540">Nuclease</keyword>
<evidence type="ECO:0000256" key="6">
    <source>
        <dbReference type="RuleBase" id="RU004355"/>
    </source>
</evidence>
<dbReference type="NCBIfam" id="TIGR00237">
    <property type="entry name" value="xseA"/>
    <property type="match status" value="1"/>
</dbReference>
<dbReference type="GO" id="GO:0003676">
    <property type="term" value="F:nucleic acid binding"/>
    <property type="evidence" value="ECO:0007669"/>
    <property type="project" value="InterPro"/>
</dbReference>
<dbReference type="EC" id="3.1.11.6" evidence="5"/>
<evidence type="ECO:0000313" key="9">
    <source>
        <dbReference type="EMBL" id="RZS44390.1"/>
    </source>
</evidence>
<organism evidence="9 10">
    <name type="scientific">Herbihabitans rhizosphaerae</name>
    <dbReference type="NCBI Taxonomy" id="1872711"/>
    <lineage>
        <taxon>Bacteria</taxon>
        <taxon>Bacillati</taxon>
        <taxon>Actinomycetota</taxon>
        <taxon>Actinomycetes</taxon>
        <taxon>Pseudonocardiales</taxon>
        <taxon>Pseudonocardiaceae</taxon>
        <taxon>Herbihabitans</taxon>
    </lineage>
</organism>
<feature type="domain" description="OB-fold nucleic acid binding" evidence="8">
    <location>
        <begin position="18"/>
        <end position="112"/>
    </location>
</feature>
<dbReference type="OrthoDB" id="9802795at2"/>
<dbReference type="PANTHER" id="PTHR30008">
    <property type="entry name" value="EXODEOXYRIBONUCLEASE 7 LARGE SUBUNIT"/>
    <property type="match status" value="1"/>
</dbReference>
<comment type="function">
    <text evidence="5">Bidirectionally degrades single-stranded DNA into large acid-insoluble oligonucleotides, which are then degraded further into small acid-soluble oligonucleotides.</text>
</comment>
<evidence type="ECO:0000313" key="10">
    <source>
        <dbReference type="Proteomes" id="UP000294257"/>
    </source>
</evidence>
<comment type="similarity">
    <text evidence="5 6">Belongs to the XseA family.</text>
</comment>
<accession>A0A4Q7L6A9</accession>
<evidence type="ECO:0000256" key="4">
    <source>
        <dbReference type="ARBA" id="ARBA00022839"/>
    </source>
</evidence>
<dbReference type="Pfam" id="PF13742">
    <property type="entry name" value="tRNA_anti_2"/>
    <property type="match status" value="1"/>
</dbReference>
<comment type="subcellular location">
    <subcellularLocation>
        <location evidence="5 6">Cytoplasm</location>
    </subcellularLocation>
</comment>
<dbReference type="EMBL" id="SGWQ01000001">
    <property type="protein sequence ID" value="RZS44390.1"/>
    <property type="molecule type" value="Genomic_DNA"/>
</dbReference>
<gene>
    <name evidence="5" type="primary">xseA</name>
    <name evidence="9" type="ORF">EV193_101266</name>
</gene>